<dbReference type="AlphaFoldDB" id="A0A7D9LR23"/>
<dbReference type="EMBL" id="CACRXK020022825">
    <property type="protein sequence ID" value="CAB4037196.1"/>
    <property type="molecule type" value="Genomic_DNA"/>
</dbReference>
<feature type="non-terminal residue" evidence="1">
    <location>
        <position position="158"/>
    </location>
</feature>
<accession>A0A7D9LR23</accession>
<evidence type="ECO:0000313" key="2">
    <source>
        <dbReference type="Proteomes" id="UP001152795"/>
    </source>
</evidence>
<dbReference type="Proteomes" id="UP001152795">
    <property type="component" value="Unassembled WGS sequence"/>
</dbReference>
<comment type="caution">
    <text evidence="1">The sequence shown here is derived from an EMBL/GenBank/DDBJ whole genome shotgun (WGS) entry which is preliminary data.</text>
</comment>
<proteinExistence type="predicted"/>
<keyword evidence="2" id="KW-1185">Reference proteome</keyword>
<protein>
    <submittedName>
        <fullName evidence="1">Uncharacterized protein</fullName>
    </submittedName>
</protein>
<evidence type="ECO:0000313" key="1">
    <source>
        <dbReference type="EMBL" id="CAB4037196.1"/>
    </source>
</evidence>
<name>A0A7D9LR23_PARCT</name>
<reference evidence="1" key="1">
    <citation type="submission" date="2020-04" db="EMBL/GenBank/DDBJ databases">
        <authorList>
            <person name="Alioto T."/>
            <person name="Alioto T."/>
            <person name="Gomez Garrido J."/>
        </authorList>
    </citation>
    <scope>NUCLEOTIDE SEQUENCE</scope>
    <source>
        <strain evidence="1">A484AB</strain>
    </source>
</reference>
<gene>
    <name evidence="1" type="ORF">PACLA_8A066570</name>
</gene>
<sequence>MPNTAIQFWKQYLETADQDKSIQPGEELCPMSILKNRYKRPGNEGQSIEQPTVNLYFREKEAAPLEEIYTGRYLPHAARGVTQSDDYLHNLAPGAFVAVNIANYKTFPVIGKVSEVREDEIELEYWQGSYTKSWQPHLLTRNKEKIPWSDTLPKRSII</sequence>
<organism evidence="1 2">
    <name type="scientific">Paramuricea clavata</name>
    <name type="common">Red gorgonian</name>
    <name type="synonym">Violescent sea-whip</name>
    <dbReference type="NCBI Taxonomy" id="317549"/>
    <lineage>
        <taxon>Eukaryota</taxon>
        <taxon>Metazoa</taxon>
        <taxon>Cnidaria</taxon>
        <taxon>Anthozoa</taxon>
        <taxon>Octocorallia</taxon>
        <taxon>Malacalcyonacea</taxon>
        <taxon>Plexauridae</taxon>
        <taxon>Paramuricea</taxon>
    </lineage>
</organism>
<dbReference type="OrthoDB" id="5988716at2759"/>